<dbReference type="GeneID" id="121211177"/>
<evidence type="ECO:0000313" key="3">
    <source>
        <dbReference type="RefSeq" id="XP_040939569.1"/>
    </source>
</evidence>
<evidence type="ECO:0000313" key="2">
    <source>
        <dbReference type="Proteomes" id="UP000818029"/>
    </source>
</evidence>
<evidence type="ECO:0000259" key="1">
    <source>
        <dbReference type="Pfam" id="PF17919"/>
    </source>
</evidence>
<reference evidence="2" key="1">
    <citation type="journal article" date="2020" name="Nat. Genet.">
        <title>Genomic diversifications of five Gossypium allopolyploid species and their impact on cotton improvement.</title>
        <authorList>
            <person name="Chen Z.J."/>
            <person name="Sreedasyam A."/>
            <person name="Ando A."/>
            <person name="Song Q."/>
            <person name="De Santiago L.M."/>
            <person name="Hulse-Kemp A.M."/>
            <person name="Ding M."/>
            <person name="Ye W."/>
            <person name="Kirkbride R.C."/>
            <person name="Jenkins J."/>
            <person name="Plott C."/>
            <person name="Lovell J."/>
            <person name="Lin Y.M."/>
            <person name="Vaughn R."/>
            <person name="Liu B."/>
            <person name="Simpson S."/>
            <person name="Scheffler B.E."/>
            <person name="Wen L."/>
            <person name="Saski C.A."/>
            <person name="Grover C.E."/>
            <person name="Hu G."/>
            <person name="Conover J.L."/>
            <person name="Carlson J.W."/>
            <person name="Shu S."/>
            <person name="Boston L.B."/>
            <person name="Williams M."/>
            <person name="Peterson D.G."/>
            <person name="McGee K."/>
            <person name="Jones D.C."/>
            <person name="Wendel J.F."/>
            <person name="Stelly D.M."/>
            <person name="Grimwood J."/>
            <person name="Schmutz J."/>
        </authorList>
    </citation>
    <scope>NUCLEOTIDE SEQUENCE [LARGE SCALE GENOMIC DNA]</scope>
    <source>
        <strain evidence="2">cv. TM-1</strain>
    </source>
</reference>
<dbReference type="Proteomes" id="UP000818029">
    <property type="component" value="Chromosome A02"/>
</dbReference>
<keyword evidence="2" id="KW-1185">Reference proteome</keyword>
<dbReference type="InterPro" id="IPR041577">
    <property type="entry name" value="RT_RNaseH_2"/>
</dbReference>
<sequence>MDNISKVSSFLGLCGYYRWFVKGFSMIAAPLTKLLHKGVLFEWNEKHQQSFDQLKTILTEAPVLTQLESGKDYVVFSDASLNGLGCILMQEGKVVAYISRQLKLHERNNLTHGLELAAVVFALKIWRHYLFGENVISISTTRVLRSAYAKGAKFEATGSNASDVCNLSLLDHGGLLAELQVESMLVLKVKEVQESDDSLVARANRMRRGEASSFELQDGNVLYFRRRLCVPAGELRDKILREAHSSPFTMHPGSNKMYQELRPFLLVEKYEERYVIVCDSMLSLSAGEGRALSSFRHEAIWVIVDILTKTTHFLPVRMDFTLKKLAKLYIGDIARLHSGFDYFRQRSTFHFKILESPS</sequence>
<dbReference type="InterPro" id="IPR043502">
    <property type="entry name" value="DNA/RNA_pol_sf"/>
</dbReference>
<dbReference type="Pfam" id="PF17919">
    <property type="entry name" value="RT_RNaseH_2"/>
    <property type="match status" value="1"/>
</dbReference>
<protein>
    <recommendedName>
        <fullName evidence="1">Reverse transcriptase/retrotransposon-derived protein RNase H-like domain-containing protein</fullName>
    </recommendedName>
</protein>
<dbReference type="Gene3D" id="1.10.340.70">
    <property type="match status" value="1"/>
</dbReference>
<organism evidence="2 3">
    <name type="scientific">Gossypium hirsutum</name>
    <name type="common">Upland cotton</name>
    <name type="synonym">Gossypium mexicanum</name>
    <dbReference type="NCBI Taxonomy" id="3635"/>
    <lineage>
        <taxon>Eukaryota</taxon>
        <taxon>Viridiplantae</taxon>
        <taxon>Streptophyta</taxon>
        <taxon>Embryophyta</taxon>
        <taxon>Tracheophyta</taxon>
        <taxon>Spermatophyta</taxon>
        <taxon>Magnoliopsida</taxon>
        <taxon>eudicotyledons</taxon>
        <taxon>Gunneridae</taxon>
        <taxon>Pentapetalae</taxon>
        <taxon>rosids</taxon>
        <taxon>malvids</taxon>
        <taxon>Malvales</taxon>
        <taxon>Malvaceae</taxon>
        <taxon>Malvoideae</taxon>
        <taxon>Gossypium</taxon>
    </lineage>
</organism>
<proteinExistence type="predicted"/>
<dbReference type="PANTHER" id="PTHR34072">
    <property type="entry name" value="ENZYMATIC POLYPROTEIN-RELATED"/>
    <property type="match status" value="1"/>
</dbReference>
<dbReference type="Gene3D" id="3.30.70.270">
    <property type="match status" value="1"/>
</dbReference>
<accession>A0ABM2ZA39</accession>
<dbReference type="SUPFAM" id="SSF56672">
    <property type="entry name" value="DNA/RNA polymerases"/>
    <property type="match status" value="1"/>
</dbReference>
<dbReference type="RefSeq" id="XP_040939569.1">
    <property type="nucleotide sequence ID" value="XM_041083635.1"/>
</dbReference>
<name>A0ABM2ZA39_GOSHI</name>
<gene>
    <name evidence="3" type="primary">LOC121211177</name>
</gene>
<feature type="domain" description="Reverse transcriptase/retrotransposon-derived protein RNase H-like" evidence="1">
    <location>
        <begin position="43"/>
        <end position="135"/>
    </location>
</feature>
<dbReference type="InterPro" id="IPR043128">
    <property type="entry name" value="Rev_trsase/Diguanyl_cyclase"/>
</dbReference>
<reference evidence="3" key="2">
    <citation type="submission" date="2025-08" db="UniProtKB">
        <authorList>
            <consortium name="RefSeq"/>
        </authorList>
    </citation>
    <scope>IDENTIFICATION</scope>
</reference>
<dbReference type="PANTHER" id="PTHR34072:SF52">
    <property type="entry name" value="RIBONUCLEASE H"/>
    <property type="match status" value="1"/>
</dbReference>